<feature type="compositionally biased region" description="Polar residues" evidence="1">
    <location>
        <begin position="290"/>
        <end position="301"/>
    </location>
</feature>
<feature type="compositionally biased region" description="Polar residues" evidence="1">
    <location>
        <begin position="364"/>
        <end position="384"/>
    </location>
</feature>
<evidence type="ECO:0000313" key="3">
    <source>
        <dbReference type="Proteomes" id="UP001281761"/>
    </source>
</evidence>
<feature type="compositionally biased region" description="Basic and acidic residues" evidence="1">
    <location>
        <begin position="703"/>
        <end position="725"/>
    </location>
</feature>
<organism evidence="2 3">
    <name type="scientific">Blattamonas nauphoetae</name>
    <dbReference type="NCBI Taxonomy" id="2049346"/>
    <lineage>
        <taxon>Eukaryota</taxon>
        <taxon>Metamonada</taxon>
        <taxon>Preaxostyla</taxon>
        <taxon>Oxymonadida</taxon>
        <taxon>Blattamonas</taxon>
    </lineage>
</organism>
<feature type="compositionally biased region" description="Basic and acidic residues" evidence="1">
    <location>
        <begin position="1665"/>
        <end position="1678"/>
    </location>
</feature>
<feature type="region of interest" description="Disordered" evidence="1">
    <location>
        <begin position="1511"/>
        <end position="1545"/>
    </location>
</feature>
<accession>A0ABQ9XID3</accession>
<gene>
    <name evidence="2" type="ORF">BLNAU_14048</name>
</gene>
<feature type="region of interest" description="Disordered" evidence="1">
    <location>
        <begin position="1419"/>
        <end position="1496"/>
    </location>
</feature>
<feature type="compositionally biased region" description="Polar residues" evidence="1">
    <location>
        <begin position="765"/>
        <end position="779"/>
    </location>
</feature>
<feature type="compositionally biased region" description="Polar residues" evidence="1">
    <location>
        <begin position="964"/>
        <end position="981"/>
    </location>
</feature>
<feature type="compositionally biased region" description="Low complexity" evidence="1">
    <location>
        <begin position="1454"/>
        <end position="1466"/>
    </location>
</feature>
<feature type="compositionally biased region" description="Basic and acidic residues" evidence="1">
    <location>
        <begin position="1479"/>
        <end position="1492"/>
    </location>
</feature>
<feature type="compositionally biased region" description="Basic and acidic residues" evidence="1">
    <location>
        <begin position="1518"/>
        <end position="1529"/>
    </location>
</feature>
<feature type="compositionally biased region" description="Low complexity" evidence="1">
    <location>
        <begin position="1797"/>
        <end position="1832"/>
    </location>
</feature>
<feature type="compositionally biased region" description="Polar residues" evidence="1">
    <location>
        <begin position="1251"/>
        <end position="1268"/>
    </location>
</feature>
<feature type="region of interest" description="Disordered" evidence="1">
    <location>
        <begin position="1028"/>
        <end position="1105"/>
    </location>
</feature>
<feature type="region of interest" description="Disordered" evidence="1">
    <location>
        <begin position="1242"/>
        <end position="1283"/>
    </location>
</feature>
<comment type="caution">
    <text evidence="2">The sequence shown here is derived from an EMBL/GenBank/DDBJ whole genome shotgun (WGS) entry which is preliminary data.</text>
</comment>
<feature type="compositionally biased region" description="Polar residues" evidence="1">
    <location>
        <begin position="834"/>
        <end position="855"/>
    </location>
</feature>
<keyword evidence="3" id="KW-1185">Reference proteome</keyword>
<feature type="region of interest" description="Disordered" evidence="1">
    <location>
        <begin position="290"/>
        <end position="332"/>
    </location>
</feature>
<feature type="region of interest" description="Disordered" evidence="1">
    <location>
        <begin position="1797"/>
        <end position="1849"/>
    </location>
</feature>
<protein>
    <submittedName>
        <fullName evidence="2">Uncharacterized protein</fullName>
    </submittedName>
</protein>
<proteinExistence type="predicted"/>
<dbReference type="EMBL" id="JARBJD010000126">
    <property type="protein sequence ID" value="KAK2950970.1"/>
    <property type="molecule type" value="Genomic_DNA"/>
</dbReference>
<reference evidence="2 3" key="1">
    <citation type="journal article" date="2022" name="bioRxiv">
        <title>Genomics of Preaxostyla Flagellates Illuminates Evolutionary Transitions and the Path Towards Mitochondrial Loss.</title>
        <authorList>
            <person name="Novak L.V.F."/>
            <person name="Treitli S.C."/>
            <person name="Pyrih J."/>
            <person name="Halakuc P."/>
            <person name="Pipaliya S.V."/>
            <person name="Vacek V."/>
            <person name="Brzon O."/>
            <person name="Soukal P."/>
            <person name="Eme L."/>
            <person name="Dacks J.B."/>
            <person name="Karnkowska A."/>
            <person name="Elias M."/>
            <person name="Hampl V."/>
        </authorList>
    </citation>
    <scope>NUCLEOTIDE SEQUENCE [LARGE SCALE GENOMIC DNA]</scope>
    <source>
        <strain evidence="2">NAU3</strain>
        <tissue evidence="2">Gut</tissue>
    </source>
</reference>
<feature type="compositionally biased region" description="Polar residues" evidence="1">
    <location>
        <begin position="1645"/>
        <end position="1654"/>
    </location>
</feature>
<feature type="compositionally biased region" description="Low complexity" evidence="1">
    <location>
        <begin position="906"/>
        <end position="916"/>
    </location>
</feature>
<feature type="region of interest" description="Disordered" evidence="1">
    <location>
        <begin position="1742"/>
        <end position="1782"/>
    </location>
</feature>
<evidence type="ECO:0000256" key="1">
    <source>
        <dbReference type="SAM" id="MobiDB-lite"/>
    </source>
</evidence>
<feature type="compositionally biased region" description="Polar residues" evidence="1">
    <location>
        <begin position="1066"/>
        <end position="1075"/>
    </location>
</feature>
<feature type="compositionally biased region" description="Low complexity" evidence="1">
    <location>
        <begin position="780"/>
        <end position="805"/>
    </location>
</feature>
<name>A0ABQ9XID3_9EUKA</name>
<feature type="compositionally biased region" description="Polar residues" evidence="1">
    <location>
        <begin position="1679"/>
        <end position="1695"/>
    </location>
</feature>
<feature type="compositionally biased region" description="Polar residues" evidence="1">
    <location>
        <begin position="1029"/>
        <end position="1056"/>
    </location>
</feature>
<feature type="compositionally biased region" description="Polar residues" evidence="1">
    <location>
        <begin position="1423"/>
        <end position="1446"/>
    </location>
</feature>
<feature type="region of interest" description="Disordered" evidence="1">
    <location>
        <begin position="1598"/>
        <end position="1721"/>
    </location>
</feature>
<feature type="compositionally biased region" description="Polar residues" evidence="1">
    <location>
        <begin position="1601"/>
        <end position="1619"/>
    </location>
</feature>
<feature type="region of interest" description="Disordered" evidence="1">
    <location>
        <begin position="899"/>
        <end position="943"/>
    </location>
</feature>
<dbReference type="Proteomes" id="UP001281761">
    <property type="component" value="Unassembled WGS sequence"/>
</dbReference>
<sequence>MEILCRLYHYHQPRQTLLQTISIQSFASFTMELNDVYLSLLNKLDIVSTVTLEAIESLLQKASNISVGIIIPPSINKEELEEKLKSKDMNKSYVHIHQGSLHFSNWNATQFKLDIASFSDQFDPVIWSDSDVQFMSDPTVFVRRFFATGKPMALLSDHVNLEEAFLNRWEGGREQCFVPQACYMVFRSTVIPTLFKLWETIWREWIEPTPFAQHNDPYPEFYNSAFCTEQYALAQALQKLIGFQTPSSPEFSSAIEVMNRTQIYLHRSLVEKPISHVELPDLSPTITASDSDPWSFVSGSNNDDEHYTDVQTSSDAALGTTPTRTQQNKQNRQLIFSRMHFSPMDASRRWDYARRPESQDSDTEISQLTSNKQQLHPTIQSPIKLTSRRPPSLQTKTTPQNSKSHFSSSMNTAISMALIDNAASPRDPALSPNYTDQGPFPAGMNGGTPIILSSHNFGTGHFISPNVISRTLPDTNIVGKSFRQVDPLESTPKRIVVRDEPNEGVPLVVYRDSLPEDCERTEELALSTRSGSYEYLNRPSTDDTSSDSAYSIINVPSSQTAQALAETGAGQHQIPIGRERKDTASLKGSRSIDSFELVQLSTGTPLALSKYKFSELQPAHGVDSGKNTPRRHRTRRSHTINTANEERKRWEKEAHLSVKESEWNGNMSVRIELPLFHQPNPPPKEEGRTDELLSRIGECYEGGRLKGKETNSEESSVRQRARTEIGGETPITRLRQGSMTGSRILPFITDVEKEELDRENRVGTGKQSNSSVESTQTTNALTSTPSPHLSPHSSLAPLPSHVSSHNVTAFNANPHLPPNPIHLHPHPLPHPLASTPQSSSHAFSQPLSHPSSKHTSVFQSPVSRLYSFFDSSQQTVFSSSRHSPGFSPRQTYLMNSIIPPLNAKPSHSTHSQQSTTVFDKSQKRKLPRERDDESPVSSASSHIDWAAGSMDPFDYFKARRIAASRNTKSPEMTVPSPSLGQSPRAKAPSLTLIPNRNTTSPHFMSYHTPQPPFHRKEVLPELHHPLVHSSISPQNASSQASSENTLAPSVPTTSTEIHFDKPNNVVLANTNTPARTSTSSADDTDDESSFDWGSRGGSGGLDSQDEFEEIKARLAKNKTETNKSAAPSLSSSIQPRTTFHQVIPSLTFEDSGMVGSIQEVLGIDRDRTRTGMKESVPVCLRRGPTAEFRLFKFSSPSELPPSLVSTHSPSQDMPGDLIMSQALWNNSPLSDDNHYEWVEVPQSETDDENETGQSEEQNTKSDNVSVNTDNHDTPQGLASQFPTPMPVPISLESSLEICRPTSDGKIVCEKKPKKAKPTKRRFVKQDRMIATTPIEHNGLPSNVSKQTGSQILSMIAEERDAIGSSNRPTPLVTPLIIPPPSSLTLPPQDPTPLKPHPPLIRELSKPSFVVYDYTAGGSPVVKDTSQNQNYNFTTPNTPDAPSQINLMSAMPHVSSQSSRSQTGSSGLPLTDHSTHHSSSRTDHSLNKSDSFTKQKKKATWTDDLSILLTASSPSESNEMSKKKSSSEQRKGKKKRKVSKDSDDKLHTSAVLAAHTGQYFPPANMTQDQFNAVLFNKRTGEPFSGPPQHDEEFVPIPFPSVPSHQSPPAVSFLISPTNLESRYDPPPLIPFTSNGSDASFAHSPQLVYNSSSNYGSPLPAPTQPEFIRRKDTEGSRSRADSSQMRTSQSPSGSESTYETDTDEASSPRPGSSTSDELSVPRYHSFHVSPDSILKPLESLALFDYNGKSPPEQPPLATASLFTDHPAPRPSGSHSPSHPSPKLLNRHQFMGIQNPIRSKSSLAHSSPAHPHSSNFSSASASTVSDTPSTVDSADGQAQPEQTQIRLQQREDDDSQFHKMMTPTQVVFIDNSLSSDPQHSPEASTNTLRNPSDYVMVDIIQDGSLMHFYNANLGETREFIRSNIHSINSFVTDPKK</sequence>
<feature type="region of interest" description="Disordered" evidence="1">
    <location>
        <begin position="352"/>
        <end position="407"/>
    </location>
</feature>
<feature type="compositionally biased region" description="Polar residues" evidence="1">
    <location>
        <begin position="309"/>
        <end position="332"/>
    </location>
</feature>
<feature type="region of interest" description="Disordered" evidence="1">
    <location>
        <begin position="755"/>
        <end position="855"/>
    </location>
</feature>
<feature type="compositionally biased region" description="Low complexity" evidence="1">
    <location>
        <begin position="1768"/>
        <end position="1779"/>
    </location>
</feature>
<feature type="region of interest" description="Disordered" evidence="1">
    <location>
        <begin position="703"/>
        <end position="727"/>
    </location>
</feature>
<evidence type="ECO:0000313" key="2">
    <source>
        <dbReference type="EMBL" id="KAK2950970.1"/>
    </source>
</evidence>
<feature type="compositionally biased region" description="Pro residues" evidence="1">
    <location>
        <begin position="815"/>
        <end position="830"/>
    </location>
</feature>
<feature type="region of interest" description="Disordered" evidence="1">
    <location>
        <begin position="964"/>
        <end position="990"/>
    </location>
</feature>
<feature type="compositionally biased region" description="Polar residues" evidence="1">
    <location>
        <begin position="392"/>
        <end position="407"/>
    </location>
</feature>